<reference evidence="1 2" key="1">
    <citation type="submission" date="2007-08" db="EMBL/GenBank/DDBJ databases">
        <title>Complete sequence of Roseiflexus castenholzii DSM 13941.</title>
        <authorList>
            <consortium name="US DOE Joint Genome Institute"/>
            <person name="Copeland A."/>
            <person name="Lucas S."/>
            <person name="Lapidus A."/>
            <person name="Barry K."/>
            <person name="Glavina del Rio T."/>
            <person name="Dalin E."/>
            <person name="Tice H."/>
            <person name="Pitluck S."/>
            <person name="Thompson L.S."/>
            <person name="Brettin T."/>
            <person name="Bruce D."/>
            <person name="Detter J.C."/>
            <person name="Han C."/>
            <person name="Tapia R."/>
            <person name="Schmutz J."/>
            <person name="Larimer F."/>
            <person name="Land M."/>
            <person name="Hauser L."/>
            <person name="Kyrpides N."/>
            <person name="Mikhailova N."/>
            <person name="Bryant D.A."/>
            <person name="Hanada S."/>
            <person name="Tsukatani Y."/>
            <person name="Richardson P."/>
        </authorList>
    </citation>
    <scope>NUCLEOTIDE SEQUENCE [LARGE SCALE GENOMIC DNA]</scope>
    <source>
        <strain evidence="2">DSM 13941 / HLO8</strain>
    </source>
</reference>
<proteinExistence type="predicted"/>
<keyword evidence="2" id="KW-1185">Reference proteome</keyword>
<dbReference type="OrthoDB" id="4828421at2"/>
<dbReference type="KEGG" id="rca:Rcas_1935"/>
<dbReference type="RefSeq" id="WP_012120448.1">
    <property type="nucleotide sequence ID" value="NC_009767.1"/>
</dbReference>
<gene>
    <name evidence="1" type="ordered locus">Rcas_1935</name>
</gene>
<accession>A7NKK4</accession>
<dbReference type="EMBL" id="CP000804">
    <property type="protein sequence ID" value="ABU58024.1"/>
    <property type="molecule type" value="Genomic_DNA"/>
</dbReference>
<sequence length="76" mass="8592">MNDTHTRSIIRIDRELGPGIAALFPEFTMTHDEGTTVMRGTLPDQAMLHGVLTRIRDLGLTLIALARENDESERFR</sequence>
<evidence type="ECO:0000313" key="2">
    <source>
        <dbReference type="Proteomes" id="UP000000263"/>
    </source>
</evidence>
<name>A7NKK4_ROSCS</name>
<organism evidence="1 2">
    <name type="scientific">Roseiflexus castenholzii (strain DSM 13941 / HLO8)</name>
    <dbReference type="NCBI Taxonomy" id="383372"/>
    <lineage>
        <taxon>Bacteria</taxon>
        <taxon>Bacillati</taxon>
        <taxon>Chloroflexota</taxon>
        <taxon>Chloroflexia</taxon>
        <taxon>Chloroflexales</taxon>
        <taxon>Roseiflexineae</taxon>
        <taxon>Roseiflexaceae</taxon>
        <taxon>Roseiflexus</taxon>
    </lineage>
</organism>
<dbReference type="Proteomes" id="UP000000263">
    <property type="component" value="Chromosome"/>
</dbReference>
<protein>
    <submittedName>
        <fullName evidence="1">Uncharacterized protein</fullName>
    </submittedName>
</protein>
<dbReference type="HOGENOM" id="CLU_193861_0_0_0"/>
<evidence type="ECO:0000313" key="1">
    <source>
        <dbReference type="EMBL" id="ABU58024.1"/>
    </source>
</evidence>
<dbReference type="AlphaFoldDB" id="A7NKK4"/>